<dbReference type="AlphaFoldDB" id="A0AAV3PYI6"/>
<evidence type="ECO:0000259" key="1">
    <source>
        <dbReference type="PROSITE" id="PS51382"/>
    </source>
</evidence>
<dbReference type="InterPro" id="IPR031142">
    <property type="entry name" value="SPX_prot"/>
</dbReference>
<sequence length="279" mass="32513">MKFRKHLSSLIEGTFPSWQDKFLSYKDLKKEVKRICLKDENIERGNKRRKLDDDGVVENEVDSFVEMLHKEIDKFNGFFLDQQEEYVIKSKVLKERVAEMMESSPFELFEVGRQIVDFHGEMILLENYSALNYTGLLKILKKYDKRTGALIRMPFIQTVLHQPFFKTDVLKDLVKECETMVKHLFPCMPIIAPSQDKDDAGTVGVGKSEERISQRIPEELSDIQNMENMYLRHTLSALHVLKEIRSRSSTVNELSLPPIQSKEIDESWRQAPIVEQAAK</sequence>
<dbReference type="PANTHER" id="PTHR45978:SF3">
    <property type="entry name" value="SPX DOMAIN-CONTAINING PROTEIN 1-LIKE"/>
    <property type="match status" value="1"/>
</dbReference>
<proteinExistence type="predicted"/>
<dbReference type="InterPro" id="IPR004331">
    <property type="entry name" value="SPX_dom"/>
</dbReference>
<dbReference type="EMBL" id="BAABME010002960">
    <property type="protein sequence ID" value="GAA0156839.1"/>
    <property type="molecule type" value="Genomic_DNA"/>
</dbReference>
<evidence type="ECO:0000313" key="3">
    <source>
        <dbReference type="Proteomes" id="UP001454036"/>
    </source>
</evidence>
<reference evidence="2 3" key="1">
    <citation type="submission" date="2024-01" db="EMBL/GenBank/DDBJ databases">
        <title>The complete chloroplast genome sequence of Lithospermum erythrorhizon: insights into the phylogenetic relationship among Boraginaceae species and the maternal lineages of purple gromwells.</title>
        <authorList>
            <person name="Okada T."/>
            <person name="Watanabe K."/>
        </authorList>
    </citation>
    <scope>NUCLEOTIDE SEQUENCE [LARGE SCALE GENOMIC DNA]</scope>
</reference>
<name>A0AAV3PYI6_LITER</name>
<keyword evidence="3" id="KW-1185">Reference proteome</keyword>
<protein>
    <recommendedName>
        <fullName evidence="1">SPX domain-containing protein</fullName>
    </recommendedName>
</protein>
<gene>
    <name evidence="2" type="ORF">LIER_14233</name>
</gene>
<evidence type="ECO:0000313" key="2">
    <source>
        <dbReference type="EMBL" id="GAA0156839.1"/>
    </source>
</evidence>
<accession>A0AAV3PYI6</accession>
<comment type="caution">
    <text evidence="2">The sequence shown here is derived from an EMBL/GenBank/DDBJ whole genome shotgun (WGS) entry which is preliminary data.</text>
</comment>
<feature type="domain" description="SPX" evidence="1">
    <location>
        <begin position="1"/>
        <end position="157"/>
    </location>
</feature>
<dbReference type="Pfam" id="PF03105">
    <property type="entry name" value="SPX"/>
    <property type="match status" value="1"/>
</dbReference>
<organism evidence="2 3">
    <name type="scientific">Lithospermum erythrorhizon</name>
    <name type="common">Purple gromwell</name>
    <name type="synonym">Lithospermum officinale var. erythrorhizon</name>
    <dbReference type="NCBI Taxonomy" id="34254"/>
    <lineage>
        <taxon>Eukaryota</taxon>
        <taxon>Viridiplantae</taxon>
        <taxon>Streptophyta</taxon>
        <taxon>Embryophyta</taxon>
        <taxon>Tracheophyta</taxon>
        <taxon>Spermatophyta</taxon>
        <taxon>Magnoliopsida</taxon>
        <taxon>eudicotyledons</taxon>
        <taxon>Gunneridae</taxon>
        <taxon>Pentapetalae</taxon>
        <taxon>asterids</taxon>
        <taxon>lamiids</taxon>
        <taxon>Boraginales</taxon>
        <taxon>Boraginaceae</taxon>
        <taxon>Boraginoideae</taxon>
        <taxon>Lithospermeae</taxon>
        <taxon>Lithospermum</taxon>
    </lineage>
</organism>
<dbReference type="GO" id="GO:0016036">
    <property type="term" value="P:cellular response to phosphate starvation"/>
    <property type="evidence" value="ECO:0007669"/>
    <property type="project" value="InterPro"/>
</dbReference>
<dbReference type="PROSITE" id="PS51382">
    <property type="entry name" value="SPX"/>
    <property type="match status" value="1"/>
</dbReference>
<dbReference type="CDD" id="cd14481">
    <property type="entry name" value="SPX_AtSPX1_like"/>
    <property type="match status" value="1"/>
</dbReference>
<dbReference type="PANTHER" id="PTHR45978">
    <property type="entry name" value="SPX DOMAIN-CONTAINING PROTEIN 3"/>
    <property type="match status" value="1"/>
</dbReference>
<dbReference type="Proteomes" id="UP001454036">
    <property type="component" value="Unassembled WGS sequence"/>
</dbReference>